<reference evidence="2 3" key="1">
    <citation type="submission" date="2015-08" db="EMBL/GenBank/DDBJ databases">
        <title>The genome of the Asian arowana (Scleropages formosus).</title>
        <authorList>
            <person name="Tan M.H."/>
            <person name="Gan H.M."/>
            <person name="Croft L.J."/>
            <person name="Austin C.M."/>
        </authorList>
    </citation>
    <scope>NUCLEOTIDE SEQUENCE [LARGE SCALE GENOMIC DNA]</scope>
    <source>
        <strain evidence="2">Aro1</strain>
    </source>
</reference>
<dbReference type="Pfam" id="PF00868">
    <property type="entry name" value="Transglut_N"/>
    <property type="match status" value="1"/>
</dbReference>
<dbReference type="InterPro" id="IPR014756">
    <property type="entry name" value="Ig_E-set"/>
</dbReference>
<dbReference type="InterPro" id="IPR050779">
    <property type="entry name" value="Transglutaminase"/>
</dbReference>
<dbReference type="Pfam" id="PF01841">
    <property type="entry name" value="Transglut_core"/>
    <property type="match status" value="1"/>
</dbReference>
<dbReference type="SMART" id="SM00460">
    <property type="entry name" value="TGc"/>
    <property type="match status" value="1"/>
</dbReference>
<dbReference type="InterPro" id="IPR001102">
    <property type="entry name" value="Transglutaminase_N"/>
</dbReference>
<name>A0A0P7USI1_SCLFO</name>
<dbReference type="InterPro" id="IPR002931">
    <property type="entry name" value="Transglutaminase-like"/>
</dbReference>
<evidence type="ECO:0000259" key="1">
    <source>
        <dbReference type="SMART" id="SM00460"/>
    </source>
</evidence>
<evidence type="ECO:0000313" key="2">
    <source>
        <dbReference type="EMBL" id="KPP72412.1"/>
    </source>
</evidence>
<dbReference type="PANTHER" id="PTHR11590">
    <property type="entry name" value="PROTEIN-GLUTAMINE GAMMA-GLUTAMYLTRANSFERASE"/>
    <property type="match status" value="1"/>
</dbReference>
<dbReference type="Gene3D" id="3.90.260.10">
    <property type="entry name" value="Transglutaminase-like"/>
    <property type="match status" value="1"/>
</dbReference>
<comment type="caution">
    <text evidence="2">The sequence shown here is derived from an EMBL/GenBank/DDBJ whole genome shotgun (WGS) entry which is preliminary data.</text>
</comment>
<dbReference type="SUPFAM" id="SSF54001">
    <property type="entry name" value="Cysteine proteinases"/>
    <property type="match status" value="1"/>
</dbReference>
<dbReference type="Proteomes" id="UP000034805">
    <property type="component" value="Unassembled WGS sequence"/>
</dbReference>
<dbReference type="AlphaFoldDB" id="A0A0P7USI1"/>
<dbReference type="EMBL" id="JARO02002546">
    <property type="protein sequence ID" value="KPP72412.1"/>
    <property type="molecule type" value="Genomic_DNA"/>
</dbReference>
<dbReference type="SUPFAM" id="SSF81296">
    <property type="entry name" value="E set domains"/>
    <property type="match status" value="1"/>
</dbReference>
<organism evidence="2 3">
    <name type="scientific">Scleropages formosus</name>
    <name type="common">Asian bonytongue</name>
    <name type="synonym">Osteoglossum formosum</name>
    <dbReference type="NCBI Taxonomy" id="113540"/>
    <lineage>
        <taxon>Eukaryota</taxon>
        <taxon>Metazoa</taxon>
        <taxon>Chordata</taxon>
        <taxon>Craniata</taxon>
        <taxon>Vertebrata</taxon>
        <taxon>Euteleostomi</taxon>
        <taxon>Actinopterygii</taxon>
        <taxon>Neopterygii</taxon>
        <taxon>Teleostei</taxon>
        <taxon>Osteoglossocephala</taxon>
        <taxon>Osteoglossomorpha</taxon>
        <taxon>Osteoglossiformes</taxon>
        <taxon>Osteoglossidae</taxon>
        <taxon>Scleropages</taxon>
    </lineage>
</organism>
<dbReference type="FunFam" id="3.90.260.10:FF:000002">
    <property type="entry name" value="Erythrocyte membrane protein band 4.2"/>
    <property type="match status" value="1"/>
</dbReference>
<dbReference type="GO" id="GO:0003810">
    <property type="term" value="F:protein-glutamine gamma-glutamyltransferase activity"/>
    <property type="evidence" value="ECO:0007669"/>
    <property type="project" value="TreeGrafter"/>
</dbReference>
<evidence type="ECO:0000313" key="3">
    <source>
        <dbReference type="Proteomes" id="UP000034805"/>
    </source>
</evidence>
<protein>
    <recommendedName>
        <fullName evidence="1">Transglutaminase-like domain-containing protein</fullName>
    </recommendedName>
</protein>
<dbReference type="InterPro" id="IPR036985">
    <property type="entry name" value="Transglutaminase-like_sf"/>
</dbReference>
<gene>
    <name evidence="2" type="ORF">Z043_108593</name>
</gene>
<feature type="domain" description="Transglutaminase-like" evidence="1">
    <location>
        <begin position="139"/>
        <end position="232"/>
    </location>
</feature>
<sequence length="327" mass="36472">MCMEALRVKGINYLIDVNSKLHHTSEFVTPDLVVRRGQPFTIRLDLNRELFPQDKVVLQLSLKLQAQKLQDMTLHLTMGPGADPRDWGATVVHKVQHQVNSNDDKGILVGSWSGTYPCGTHPGEWTGSSAILQNFRQTSMPVRYGQCWVFSGVLTTVMRAIGIPCRSITNFTSAHDTGGNVTVDVYINENGERLSDVTKDSIWNFHVWNDVWMKRPDLPQGYDGWQALDSTPQEKSQGIFQCGPAPLYAIKSGEIKVPHDTKFVFAEVNADVVTWKVEKSGSGPEKISKLKVQPSMVGRNISTKAPGKDTREDITLQYKFPEGEEGS</sequence>
<proteinExistence type="predicted"/>
<dbReference type="GO" id="GO:0007399">
    <property type="term" value="P:nervous system development"/>
    <property type="evidence" value="ECO:0007669"/>
    <property type="project" value="UniProtKB-ARBA"/>
</dbReference>
<dbReference type="PANTHER" id="PTHR11590:SF70">
    <property type="entry name" value="PROTEIN-GLUTAMINE GAMMA-GLUTAMYLTRANSFERASE 4"/>
    <property type="match status" value="1"/>
</dbReference>
<accession>A0A0P7USI1</accession>
<dbReference type="InterPro" id="IPR038765">
    <property type="entry name" value="Papain-like_cys_pep_sf"/>
</dbReference>